<dbReference type="InterPro" id="IPR017438">
    <property type="entry name" value="ATP-NAD_kinase_N"/>
</dbReference>
<reference evidence="14" key="1">
    <citation type="submission" date="2020-10" db="EMBL/GenBank/DDBJ databases">
        <authorList>
            <person name="Gilroy R."/>
        </authorList>
    </citation>
    <scope>NUCLEOTIDE SEQUENCE</scope>
    <source>
        <strain evidence="14">11687</strain>
    </source>
</reference>
<accession>A0A9D1MEM3</accession>
<comment type="similarity">
    <text evidence="2">Belongs to the diacylglycerol/lipid kinase family.</text>
</comment>
<comment type="caution">
    <text evidence="14">The sequence shown here is derived from an EMBL/GenBank/DDBJ whole genome shotgun (WGS) entry which is preliminary data.</text>
</comment>
<dbReference type="PROSITE" id="PS50146">
    <property type="entry name" value="DAGK"/>
    <property type="match status" value="1"/>
</dbReference>
<proteinExistence type="inferred from homology"/>
<evidence type="ECO:0000256" key="4">
    <source>
        <dbReference type="ARBA" id="ARBA00022679"/>
    </source>
</evidence>
<keyword evidence="8" id="KW-0067">ATP-binding</keyword>
<feature type="domain" description="DAGKc" evidence="13">
    <location>
        <begin position="1"/>
        <end position="168"/>
    </location>
</feature>
<keyword evidence="7 14" id="KW-0418">Kinase</keyword>
<sequence>MYHIIVNPSSGGKKAQRQLHTFVRILESRGAEYIVHSTSRPGEARELAAALTRKADCGPAKSPEPTAEAAVSQADKPVCPVQGEGAASSLCGAPEPEIIVVGGDGTLHEVLNGLSDPSACRLGLIPAGTGNDFAAAAGIPLNAEEAAGLILDGGTKETDYLKIGDLRCMNVGGMGMDVDVLVRCKKGKIKGKIKYFLSLLQSLFAFKGYRVTIESEGRKEEHRALIAVACNGRQIGGGIRICPASVIDDGKIDVMAVDCLSKRQILRVFGYLMKGKVLEYPAAEHFRCERVKITPSQPCTVQMDGELYDGVDFDVSIGRGLKMYRP</sequence>
<evidence type="ECO:0000256" key="7">
    <source>
        <dbReference type="ARBA" id="ARBA00022777"/>
    </source>
</evidence>
<keyword evidence="11" id="KW-0594">Phospholipid biosynthesis</keyword>
<dbReference type="PANTHER" id="PTHR12358">
    <property type="entry name" value="SPHINGOSINE KINASE"/>
    <property type="match status" value="1"/>
</dbReference>
<gene>
    <name evidence="14" type="ORF">IAC57_01870</name>
</gene>
<comment type="cofactor">
    <cofactor evidence="1">
        <name>Mg(2+)</name>
        <dbReference type="ChEBI" id="CHEBI:18420"/>
    </cofactor>
</comment>
<keyword evidence="3" id="KW-0444">Lipid biosynthesis</keyword>
<protein>
    <submittedName>
        <fullName evidence="14">Diacylglycerol kinase family lipid kinase</fullName>
    </submittedName>
</protein>
<dbReference type="GO" id="GO:0046872">
    <property type="term" value="F:metal ion binding"/>
    <property type="evidence" value="ECO:0007669"/>
    <property type="project" value="UniProtKB-KW"/>
</dbReference>
<keyword evidence="6" id="KW-0547">Nucleotide-binding</keyword>
<dbReference type="NCBIfam" id="TIGR00147">
    <property type="entry name" value="YegS/Rv2252/BmrU family lipid kinase"/>
    <property type="match status" value="1"/>
</dbReference>
<dbReference type="InterPro" id="IPR016064">
    <property type="entry name" value="NAD/diacylglycerol_kinase_sf"/>
</dbReference>
<keyword evidence="4" id="KW-0808">Transferase</keyword>
<dbReference type="InterPro" id="IPR050187">
    <property type="entry name" value="Lipid_Phosphate_FormReg"/>
</dbReference>
<evidence type="ECO:0000313" key="14">
    <source>
        <dbReference type="EMBL" id="HIU58826.1"/>
    </source>
</evidence>
<dbReference type="Proteomes" id="UP000824081">
    <property type="component" value="Unassembled WGS sequence"/>
</dbReference>
<dbReference type="SMART" id="SM00046">
    <property type="entry name" value="DAGKc"/>
    <property type="match status" value="1"/>
</dbReference>
<evidence type="ECO:0000256" key="12">
    <source>
        <dbReference type="ARBA" id="ARBA00023264"/>
    </source>
</evidence>
<dbReference type="Gene3D" id="2.60.200.40">
    <property type="match status" value="1"/>
</dbReference>
<dbReference type="SUPFAM" id="SSF111331">
    <property type="entry name" value="NAD kinase/diacylglycerol kinase-like"/>
    <property type="match status" value="1"/>
</dbReference>
<evidence type="ECO:0000256" key="2">
    <source>
        <dbReference type="ARBA" id="ARBA00005983"/>
    </source>
</evidence>
<keyword evidence="5" id="KW-0479">Metal-binding</keyword>
<evidence type="ECO:0000256" key="6">
    <source>
        <dbReference type="ARBA" id="ARBA00022741"/>
    </source>
</evidence>
<evidence type="ECO:0000313" key="15">
    <source>
        <dbReference type="Proteomes" id="UP000824081"/>
    </source>
</evidence>
<dbReference type="GO" id="GO:0005886">
    <property type="term" value="C:plasma membrane"/>
    <property type="evidence" value="ECO:0007669"/>
    <property type="project" value="TreeGrafter"/>
</dbReference>
<dbReference type="AlphaFoldDB" id="A0A9D1MEM3"/>
<evidence type="ECO:0000256" key="3">
    <source>
        <dbReference type="ARBA" id="ARBA00022516"/>
    </source>
</evidence>
<keyword evidence="9" id="KW-0460">Magnesium</keyword>
<keyword evidence="12" id="KW-1208">Phospholipid metabolism</keyword>
<dbReference type="PANTHER" id="PTHR12358:SF106">
    <property type="entry name" value="LIPID KINASE YEGS"/>
    <property type="match status" value="1"/>
</dbReference>
<dbReference type="Pfam" id="PF00781">
    <property type="entry name" value="DAGK_cat"/>
    <property type="match status" value="2"/>
</dbReference>
<evidence type="ECO:0000256" key="5">
    <source>
        <dbReference type="ARBA" id="ARBA00022723"/>
    </source>
</evidence>
<keyword evidence="10" id="KW-0443">Lipid metabolism</keyword>
<name>A0A9D1MEM3_9FIRM</name>
<evidence type="ECO:0000256" key="8">
    <source>
        <dbReference type="ARBA" id="ARBA00022840"/>
    </source>
</evidence>
<evidence type="ECO:0000259" key="13">
    <source>
        <dbReference type="PROSITE" id="PS50146"/>
    </source>
</evidence>
<organism evidence="14 15">
    <name type="scientific">Candidatus Scatosoma pullistercoris</name>
    <dbReference type="NCBI Taxonomy" id="2840934"/>
    <lineage>
        <taxon>Bacteria</taxon>
        <taxon>Bacillati</taxon>
        <taxon>Bacillota</taxon>
        <taxon>Clostridia</taxon>
        <taxon>Candidatus Scatosoma</taxon>
    </lineage>
</organism>
<dbReference type="Pfam" id="PF19279">
    <property type="entry name" value="YegS_C"/>
    <property type="match status" value="1"/>
</dbReference>
<evidence type="ECO:0000256" key="9">
    <source>
        <dbReference type="ARBA" id="ARBA00022842"/>
    </source>
</evidence>
<dbReference type="Gene3D" id="3.40.50.10330">
    <property type="entry name" value="Probable inorganic polyphosphate/atp-NAD kinase, domain 1"/>
    <property type="match status" value="1"/>
</dbReference>
<evidence type="ECO:0000256" key="10">
    <source>
        <dbReference type="ARBA" id="ARBA00023098"/>
    </source>
</evidence>
<dbReference type="GO" id="GO:0016301">
    <property type="term" value="F:kinase activity"/>
    <property type="evidence" value="ECO:0007669"/>
    <property type="project" value="UniProtKB-KW"/>
</dbReference>
<dbReference type="GO" id="GO:0005524">
    <property type="term" value="F:ATP binding"/>
    <property type="evidence" value="ECO:0007669"/>
    <property type="project" value="UniProtKB-KW"/>
</dbReference>
<dbReference type="InterPro" id="IPR001206">
    <property type="entry name" value="Diacylglycerol_kinase_cat_dom"/>
</dbReference>
<reference evidence="14" key="2">
    <citation type="journal article" date="2021" name="PeerJ">
        <title>Extensive microbial diversity within the chicken gut microbiome revealed by metagenomics and culture.</title>
        <authorList>
            <person name="Gilroy R."/>
            <person name="Ravi A."/>
            <person name="Getino M."/>
            <person name="Pursley I."/>
            <person name="Horton D.L."/>
            <person name="Alikhan N.F."/>
            <person name="Baker D."/>
            <person name="Gharbi K."/>
            <person name="Hall N."/>
            <person name="Watson M."/>
            <person name="Adriaenssens E.M."/>
            <person name="Foster-Nyarko E."/>
            <person name="Jarju S."/>
            <person name="Secka A."/>
            <person name="Antonio M."/>
            <person name="Oren A."/>
            <person name="Chaudhuri R.R."/>
            <person name="La Ragione R."/>
            <person name="Hildebrand F."/>
            <person name="Pallen M.J."/>
        </authorList>
    </citation>
    <scope>NUCLEOTIDE SEQUENCE</scope>
    <source>
        <strain evidence="14">11687</strain>
    </source>
</reference>
<evidence type="ECO:0000256" key="1">
    <source>
        <dbReference type="ARBA" id="ARBA00001946"/>
    </source>
</evidence>
<dbReference type="InterPro" id="IPR005218">
    <property type="entry name" value="Diacylglycerol/lipid_kinase"/>
</dbReference>
<dbReference type="InterPro" id="IPR045540">
    <property type="entry name" value="YegS/DAGK_C"/>
</dbReference>
<dbReference type="EMBL" id="DVMZ01000053">
    <property type="protein sequence ID" value="HIU58826.1"/>
    <property type="molecule type" value="Genomic_DNA"/>
</dbReference>
<evidence type="ECO:0000256" key="11">
    <source>
        <dbReference type="ARBA" id="ARBA00023209"/>
    </source>
</evidence>
<dbReference type="GO" id="GO:0008654">
    <property type="term" value="P:phospholipid biosynthetic process"/>
    <property type="evidence" value="ECO:0007669"/>
    <property type="project" value="UniProtKB-KW"/>
</dbReference>